<dbReference type="SUPFAM" id="SSF53448">
    <property type="entry name" value="Nucleotide-diphospho-sugar transferases"/>
    <property type="match status" value="1"/>
</dbReference>
<protein>
    <recommendedName>
        <fullName evidence="2">Nucleotide-diphospho-sugar transferase domain-containing protein</fullName>
    </recommendedName>
</protein>
<dbReference type="Gene3D" id="3.90.550.10">
    <property type="entry name" value="Spore Coat Polysaccharide Biosynthesis Protein SpsA, Chain A"/>
    <property type="match status" value="1"/>
</dbReference>
<name>A0A6C0K4T3_9ZZZZ</name>
<dbReference type="AlphaFoldDB" id="A0A6C0K4T3"/>
<dbReference type="EMBL" id="MN740778">
    <property type="protein sequence ID" value="QHU11084.1"/>
    <property type="molecule type" value="Genomic_DNA"/>
</dbReference>
<reference evidence="1" key="1">
    <citation type="journal article" date="2020" name="Nature">
        <title>Giant virus diversity and host interactions through global metagenomics.</title>
        <authorList>
            <person name="Schulz F."/>
            <person name="Roux S."/>
            <person name="Paez-Espino D."/>
            <person name="Jungbluth S."/>
            <person name="Walsh D.A."/>
            <person name="Denef V.J."/>
            <person name="McMahon K.D."/>
            <person name="Konstantinidis K.T."/>
            <person name="Eloe-Fadrosh E.A."/>
            <person name="Kyrpides N.C."/>
            <person name="Woyke T."/>
        </authorList>
    </citation>
    <scope>NUCLEOTIDE SEQUENCE</scope>
    <source>
        <strain evidence="1">GVMAG-S-1101165-84</strain>
    </source>
</reference>
<sequence length="264" mass="30507">MATAFVTLCDHNYFPRALRTIQDLRTNGQWQGDLILIAVDFEPPPETLTPFRVLVKRVEHLKTDDLVRALKENPIKAMADNRHFGKLTQWDKLQVFHPFFKTWKRICFLDAGLRVFNAVAPLLELPYENAILAPDDSDPYDNGNRLGCQLDLVANPPVTHALLTAFGNDLASERYFLNCIFVFDTALIDVCDQTQLVAAMNQYPISLTNEMGIMNLLFTVKHRVWKPFPQRTAEGKYLFGWCELNYRERPPASEFHFLKYPMIR</sequence>
<evidence type="ECO:0008006" key="2">
    <source>
        <dbReference type="Google" id="ProtNLM"/>
    </source>
</evidence>
<accession>A0A6C0K4T3</accession>
<proteinExistence type="predicted"/>
<evidence type="ECO:0000313" key="1">
    <source>
        <dbReference type="EMBL" id="QHU11084.1"/>
    </source>
</evidence>
<organism evidence="1">
    <name type="scientific">viral metagenome</name>
    <dbReference type="NCBI Taxonomy" id="1070528"/>
    <lineage>
        <taxon>unclassified sequences</taxon>
        <taxon>metagenomes</taxon>
        <taxon>organismal metagenomes</taxon>
    </lineage>
</organism>
<dbReference type="InterPro" id="IPR029044">
    <property type="entry name" value="Nucleotide-diphossugar_trans"/>
</dbReference>